<keyword evidence="5" id="KW-1185">Reference proteome</keyword>
<evidence type="ECO:0000256" key="2">
    <source>
        <dbReference type="ARBA" id="ARBA00023315"/>
    </source>
</evidence>
<dbReference type="SUPFAM" id="SSF55729">
    <property type="entry name" value="Acyl-CoA N-acyltransferases (Nat)"/>
    <property type="match status" value="1"/>
</dbReference>
<dbReference type="InterPro" id="IPR016181">
    <property type="entry name" value="Acyl_CoA_acyltransferase"/>
</dbReference>
<accession>A0ABQ5XS12</accession>
<protein>
    <recommendedName>
        <fullName evidence="3">N-acetyltransferase domain-containing protein</fullName>
    </recommendedName>
</protein>
<sequence>MGVEPAYAFLSTGRRMSDTHFLIRLAEDDDDFILGLVPRFVDFSLPAWRKRHECIEGIRKDLSRHLDDQPSNSYVFVAENDDGDRVGFIHLQKTQDFFTGRANCHISDLAVVPRHEGQGVGKALIEHAMEWAREHQCQLVTLAVFPGNERAKALYEAAGFNLDLLRMAKPVH</sequence>
<reference evidence="5" key="1">
    <citation type="journal article" date="2019" name="Int. J. Syst. Evol. Microbiol.">
        <title>The Global Catalogue of Microorganisms (GCM) 10K type strain sequencing project: providing services to taxonomists for standard genome sequencing and annotation.</title>
        <authorList>
            <consortium name="The Broad Institute Genomics Platform"/>
            <consortium name="The Broad Institute Genome Sequencing Center for Infectious Disease"/>
            <person name="Wu L."/>
            <person name="Ma J."/>
        </authorList>
    </citation>
    <scope>NUCLEOTIDE SEQUENCE [LARGE SCALE GENOMIC DNA]</scope>
    <source>
        <strain evidence="5">NBRC 111980</strain>
    </source>
</reference>
<dbReference type="InterPro" id="IPR000182">
    <property type="entry name" value="GNAT_dom"/>
</dbReference>
<dbReference type="PANTHER" id="PTHR43420">
    <property type="entry name" value="ACETYLTRANSFERASE"/>
    <property type="match status" value="1"/>
</dbReference>
<feature type="domain" description="N-acetyltransferase" evidence="3">
    <location>
        <begin position="21"/>
        <end position="172"/>
    </location>
</feature>
<organism evidence="4 5">
    <name type="scientific">Dyella acidisoli</name>
    <dbReference type="NCBI Taxonomy" id="1867834"/>
    <lineage>
        <taxon>Bacteria</taxon>
        <taxon>Pseudomonadati</taxon>
        <taxon>Pseudomonadota</taxon>
        <taxon>Gammaproteobacteria</taxon>
        <taxon>Lysobacterales</taxon>
        <taxon>Rhodanobacteraceae</taxon>
        <taxon>Dyella</taxon>
    </lineage>
</organism>
<name>A0ABQ5XS12_9GAMM</name>
<dbReference type="EMBL" id="BSOB01000017">
    <property type="protein sequence ID" value="GLQ93285.1"/>
    <property type="molecule type" value="Genomic_DNA"/>
</dbReference>
<dbReference type="PROSITE" id="PS51186">
    <property type="entry name" value="GNAT"/>
    <property type="match status" value="1"/>
</dbReference>
<evidence type="ECO:0000256" key="1">
    <source>
        <dbReference type="ARBA" id="ARBA00022679"/>
    </source>
</evidence>
<evidence type="ECO:0000313" key="4">
    <source>
        <dbReference type="EMBL" id="GLQ93285.1"/>
    </source>
</evidence>
<keyword evidence="1" id="KW-0808">Transferase</keyword>
<proteinExistence type="predicted"/>
<evidence type="ECO:0000259" key="3">
    <source>
        <dbReference type="PROSITE" id="PS51186"/>
    </source>
</evidence>
<evidence type="ECO:0000313" key="5">
    <source>
        <dbReference type="Proteomes" id="UP001156670"/>
    </source>
</evidence>
<gene>
    <name evidence="4" type="ORF">GCM10007901_22360</name>
</gene>
<dbReference type="InterPro" id="IPR050680">
    <property type="entry name" value="YpeA/RimI_acetyltransf"/>
</dbReference>
<dbReference type="Proteomes" id="UP001156670">
    <property type="component" value="Unassembled WGS sequence"/>
</dbReference>
<dbReference type="Gene3D" id="3.40.630.30">
    <property type="match status" value="1"/>
</dbReference>
<dbReference type="Pfam" id="PF00583">
    <property type="entry name" value="Acetyltransf_1"/>
    <property type="match status" value="1"/>
</dbReference>
<comment type="caution">
    <text evidence="4">The sequence shown here is derived from an EMBL/GenBank/DDBJ whole genome shotgun (WGS) entry which is preliminary data.</text>
</comment>
<dbReference type="CDD" id="cd04301">
    <property type="entry name" value="NAT_SF"/>
    <property type="match status" value="1"/>
</dbReference>
<keyword evidence="2" id="KW-0012">Acyltransferase</keyword>